<dbReference type="Gene3D" id="3.60.15.10">
    <property type="entry name" value="Ribonuclease Z/Hydroxyacylglutathione hydrolase-like"/>
    <property type="match status" value="1"/>
</dbReference>
<dbReference type="PANTHER" id="PTHR46018:SF4">
    <property type="entry name" value="METALLO-HYDROLASE YHFI-RELATED"/>
    <property type="match status" value="1"/>
</dbReference>
<dbReference type="EMBL" id="FQVL01000007">
    <property type="protein sequence ID" value="SHF08238.1"/>
    <property type="molecule type" value="Genomic_DNA"/>
</dbReference>
<dbReference type="SUPFAM" id="SSF56281">
    <property type="entry name" value="Metallo-hydrolase/oxidoreductase"/>
    <property type="match status" value="1"/>
</dbReference>
<sequence>MKWTVLGYQSPYPGENGATPGYLLEEDSYRVLIDCGSGVLAQLANYIEPYQLDAVILSHLHHDHIADFFVLQYAIMLAMKNGWRKKALPVWAPSSPAKWYKQLSYKTWIDLNPIQSDSSQKIGPFDFHFYQTDHGIPCYAMQISNGKTKILYGADAGPQTDWKRMSIEPDLFICEATFLEANRPEHLSGHLTAGLAAEAAAQIEAKHLLLTHLFPSMDPMQVKKEAIQRFEGICDVAELGWSITMAK</sequence>
<name>A0A1M4YRC4_9BACL</name>
<dbReference type="Proteomes" id="UP000184476">
    <property type="component" value="Unassembled WGS sequence"/>
</dbReference>
<keyword evidence="4" id="KW-1185">Reference proteome</keyword>
<evidence type="ECO:0000259" key="2">
    <source>
        <dbReference type="SMART" id="SM00849"/>
    </source>
</evidence>
<dbReference type="CDD" id="cd07716">
    <property type="entry name" value="RNaseZ_short-form-like_MBL-fold"/>
    <property type="match status" value="1"/>
</dbReference>
<dbReference type="SMART" id="SM00849">
    <property type="entry name" value="Lactamase_B"/>
    <property type="match status" value="1"/>
</dbReference>
<dbReference type="AlphaFoldDB" id="A0A1M4YRC4"/>
<reference evidence="3 4" key="1">
    <citation type="submission" date="2016-11" db="EMBL/GenBank/DDBJ databases">
        <authorList>
            <person name="Jaros S."/>
            <person name="Januszkiewicz K."/>
            <person name="Wedrychowicz H."/>
        </authorList>
    </citation>
    <scope>NUCLEOTIDE SEQUENCE [LARGE SCALE GENOMIC DNA]</scope>
    <source>
        <strain evidence="3 4">DSM 44666</strain>
    </source>
</reference>
<evidence type="ECO:0000313" key="4">
    <source>
        <dbReference type="Proteomes" id="UP000184476"/>
    </source>
</evidence>
<accession>A0A1M4YRC4</accession>
<dbReference type="PANTHER" id="PTHR46018">
    <property type="entry name" value="ZINC PHOSPHODIESTERASE ELAC PROTEIN 1"/>
    <property type="match status" value="1"/>
</dbReference>
<evidence type="ECO:0000313" key="3">
    <source>
        <dbReference type="EMBL" id="SHF08238.1"/>
    </source>
</evidence>
<keyword evidence="1" id="KW-0862">Zinc</keyword>
<dbReference type="STRING" id="112248.SAMN05444392_10797"/>
<dbReference type="InterPro" id="IPR036866">
    <property type="entry name" value="RibonucZ/Hydroxyglut_hydro"/>
</dbReference>
<gene>
    <name evidence="3" type="ORF">SAMN05444392_10797</name>
</gene>
<organism evidence="3 4">
    <name type="scientific">Seinonella peptonophila</name>
    <dbReference type="NCBI Taxonomy" id="112248"/>
    <lineage>
        <taxon>Bacteria</taxon>
        <taxon>Bacillati</taxon>
        <taxon>Bacillota</taxon>
        <taxon>Bacilli</taxon>
        <taxon>Bacillales</taxon>
        <taxon>Thermoactinomycetaceae</taxon>
        <taxon>Seinonella</taxon>
    </lineage>
</organism>
<feature type="domain" description="Metallo-beta-lactamase" evidence="2">
    <location>
        <begin position="18"/>
        <end position="190"/>
    </location>
</feature>
<dbReference type="GO" id="GO:0042781">
    <property type="term" value="F:3'-tRNA processing endoribonuclease activity"/>
    <property type="evidence" value="ECO:0007669"/>
    <property type="project" value="TreeGrafter"/>
</dbReference>
<protein>
    <submittedName>
        <fullName evidence="3">Ribonuclease BN, tRNA processing enzyme</fullName>
    </submittedName>
</protein>
<proteinExistence type="predicted"/>
<evidence type="ECO:0000256" key="1">
    <source>
        <dbReference type="ARBA" id="ARBA00022833"/>
    </source>
</evidence>
<dbReference type="Pfam" id="PF12706">
    <property type="entry name" value="Lactamase_B_2"/>
    <property type="match status" value="1"/>
</dbReference>
<dbReference type="InterPro" id="IPR001279">
    <property type="entry name" value="Metallo-B-lactamas"/>
</dbReference>